<keyword evidence="2" id="KW-1185">Reference proteome</keyword>
<name>A0A444YLW6_ARAHY</name>
<reference evidence="1 2" key="1">
    <citation type="submission" date="2019-01" db="EMBL/GenBank/DDBJ databases">
        <title>Sequencing of cultivated peanut Arachis hypogaea provides insights into genome evolution and oil improvement.</title>
        <authorList>
            <person name="Chen X."/>
        </authorList>
    </citation>
    <scope>NUCLEOTIDE SEQUENCE [LARGE SCALE GENOMIC DNA]</scope>
    <source>
        <strain evidence="2">cv. Fuhuasheng</strain>
        <tissue evidence="1">Leaves</tissue>
    </source>
</reference>
<sequence>MWELVERLLGAKHLVVPQQAVQRKESFSLKLVWLRDCVCQMPLTDDPETLRQYAKYYIMLLIEGYLMTEKSNNLVHLR</sequence>
<dbReference type="AlphaFoldDB" id="A0A444YLW6"/>
<protein>
    <submittedName>
        <fullName evidence="1">Uncharacterized protein</fullName>
    </submittedName>
</protein>
<organism evidence="1 2">
    <name type="scientific">Arachis hypogaea</name>
    <name type="common">Peanut</name>
    <dbReference type="NCBI Taxonomy" id="3818"/>
    <lineage>
        <taxon>Eukaryota</taxon>
        <taxon>Viridiplantae</taxon>
        <taxon>Streptophyta</taxon>
        <taxon>Embryophyta</taxon>
        <taxon>Tracheophyta</taxon>
        <taxon>Spermatophyta</taxon>
        <taxon>Magnoliopsida</taxon>
        <taxon>eudicotyledons</taxon>
        <taxon>Gunneridae</taxon>
        <taxon>Pentapetalae</taxon>
        <taxon>rosids</taxon>
        <taxon>fabids</taxon>
        <taxon>Fabales</taxon>
        <taxon>Fabaceae</taxon>
        <taxon>Papilionoideae</taxon>
        <taxon>50 kb inversion clade</taxon>
        <taxon>dalbergioids sensu lato</taxon>
        <taxon>Dalbergieae</taxon>
        <taxon>Pterocarpus clade</taxon>
        <taxon>Arachis</taxon>
    </lineage>
</organism>
<proteinExistence type="predicted"/>
<accession>A0A444YLW6</accession>
<gene>
    <name evidence="1" type="ORF">Ahy_B06g081776</name>
</gene>
<evidence type="ECO:0000313" key="2">
    <source>
        <dbReference type="Proteomes" id="UP000289738"/>
    </source>
</evidence>
<evidence type="ECO:0000313" key="1">
    <source>
        <dbReference type="EMBL" id="RYR02950.1"/>
    </source>
</evidence>
<dbReference type="Proteomes" id="UP000289738">
    <property type="component" value="Chromosome B06"/>
</dbReference>
<comment type="caution">
    <text evidence="1">The sequence shown here is derived from an EMBL/GenBank/DDBJ whole genome shotgun (WGS) entry which is preliminary data.</text>
</comment>
<dbReference type="EMBL" id="SDMP01000016">
    <property type="protein sequence ID" value="RYR02950.1"/>
    <property type="molecule type" value="Genomic_DNA"/>
</dbReference>